<dbReference type="EMBL" id="LR862146">
    <property type="protein sequence ID" value="CAD1827308.1"/>
    <property type="molecule type" value="Genomic_DNA"/>
</dbReference>
<proteinExistence type="predicted"/>
<evidence type="ECO:0000313" key="1">
    <source>
        <dbReference type="EMBL" id="CAD1827308.1"/>
    </source>
</evidence>
<name>A0A6V7P9H9_ANACO</name>
<accession>A0A6V7P9H9</accession>
<reference evidence="1" key="1">
    <citation type="submission" date="2020-07" db="EMBL/GenBank/DDBJ databases">
        <authorList>
            <person name="Lin J."/>
        </authorList>
    </citation>
    <scope>NUCLEOTIDE SEQUENCE</scope>
</reference>
<gene>
    <name evidence="1" type="ORF">CB5_LOCUS10519</name>
</gene>
<organism evidence="1">
    <name type="scientific">Ananas comosus var. bracteatus</name>
    <name type="common">red pineapple</name>
    <dbReference type="NCBI Taxonomy" id="296719"/>
    <lineage>
        <taxon>Eukaryota</taxon>
        <taxon>Viridiplantae</taxon>
        <taxon>Streptophyta</taxon>
        <taxon>Embryophyta</taxon>
        <taxon>Tracheophyta</taxon>
        <taxon>Spermatophyta</taxon>
        <taxon>Magnoliopsida</taxon>
        <taxon>Liliopsida</taxon>
        <taxon>Poales</taxon>
        <taxon>Bromeliaceae</taxon>
        <taxon>Bromelioideae</taxon>
        <taxon>Ananas</taxon>
    </lineage>
</organism>
<protein>
    <submittedName>
        <fullName evidence="1">Uncharacterized protein</fullName>
    </submittedName>
</protein>
<sequence length="162" mass="17563">MDEAWSLDLEQVEGKSLKFEDFELGLKLLRGSLLQAGTPELAYATYVRSCGIEKPTGSSGTDTFQDDSTGSTVLLSRYAMKQVNESNRNYGIDGSPSPGTLLLGGRTHWELYSYSSHPRVCLGVQVARERRGGAGQGGRLCPRCREKPCPFGGLSACPKPTK</sequence>
<dbReference type="AlphaFoldDB" id="A0A6V7P9H9"/>